<evidence type="ECO:0000259" key="2">
    <source>
        <dbReference type="Pfam" id="PF03572"/>
    </source>
</evidence>
<dbReference type="InterPro" id="IPR005151">
    <property type="entry name" value="Tail-specific_protease"/>
</dbReference>
<evidence type="ECO:0000259" key="3">
    <source>
        <dbReference type="Pfam" id="PF18294"/>
    </source>
</evidence>
<feature type="signal peptide" evidence="1">
    <location>
        <begin position="1"/>
        <end position="20"/>
    </location>
</feature>
<accession>A0ABS9KFU1</accession>
<dbReference type="SUPFAM" id="SSF52096">
    <property type="entry name" value="ClpP/crotonase"/>
    <property type="match status" value="1"/>
</dbReference>
<dbReference type="EMBL" id="JAKLWS010000020">
    <property type="protein sequence ID" value="MCG2589721.1"/>
    <property type="molecule type" value="Genomic_DNA"/>
</dbReference>
<feature type="domain" description="Peptidase S41 N-terminal" evidence="3">
    <location>
        <begin position="35"/>
        <end position="105"/>
    </location>
</feature>
<dbReference type="Pfam" id="PF18294">
    <property type="entry name" value="Pept_S41_N"/>
    <property type="match status" value="1"/>
</dbReference>
<reference evidence="4" key="2">
    <citation type="submission" date="2024-05" db="EMBL/GenBank/DDBJ databases">
        <title>Rhodohalobacter halophilus gen. nov., sp. nov., a moderately halophilic member of the family Balneolaceae.</title>
        <authorList>
            <person name="Xia J."/>
        </authorList>
    </citation>
    <scope>NUCLEOTIDE SEQUENCE</scope>
    <source>
        <strain evidence="4">WB101</strain>
    </source>
</reference>
<dbReference type="PANTHER" id="PTHR32060">
    <property type="entry name" value="TAIL-SPECIFIC PROTEASE"/>
    <property type="match status" value="1"/>
</dbReference>
<dbReference type="Pfam" id="PF03572">
    <property type="entry name" value="Peptidase_S41"/>
    <property type="match status" value="1"/>
</dbReference>
<dbReference type="Gene3D" id="3.90.226.10">
    <property type="entry name" value="2-enoyl-CoA Hydratase, Chain A, domain 1"/>
    <property type="match status" value="1"/>
</dbReference>
<evidence type="ECO:0000313" key="4">
    <source>
        <dbReference type="EMBL" id="MCG2589721.1"/>
    </source>
</evidence>
<evidence type="ECO:0000313" key="5">
    <source>
        <dbReference type="Proteomes" id="UP001165366"/>
    </source>
</evidence>
<comment type="caution">
    <text evidence="4">The sequence shown here is derived from an EMBL/GenBank/DDBJ whole genome shotgun (WGS) entry which is preliminary data.</text>
</comment>
<dbReference type="InterPro" id="IPR036034">
    <property type="entry name" value="PDZ_sf"/>
</dbReference>
<dbReference type="InterPro" id="IPR029045">
    <property type="entry name" value="ClpP/crotonase-like_dom_sf"/>
</dbReference>
<reference evidence="4" key="1">
    <citation type="submission" date="2022-01" db="EMBL/GenBank/DDBJ databases">
        <authorList>
            <person name="Wang Y."/>
        </authorList>
    </citation>
    <scope>NUCLEOTIDE SEQUENCE</scope>
    <source>
        <strain evidence="4">WB101</strain>
    </source>
</reference>
<dbReference type="PANTHER" id="PTHR32060:SF30">
    <property type="entry name" value="CARBOXY-TERMINAL PROCESSING PROTEASE CTPA"/>
    <property type="match status" value="1"/>
</dbReference>
<keyword evidence="5" id="KW-1185">Reference proteome</keyword>
<sequence length="504" mass="56199">MKKRFHLFTTLLVIALIFWGCDDNSTGSNVEEAPSQRQFVWEALNYWYFWQADVPKLADNKDFFDGEQAYHDYLMDFQDAEGVFEDLLFTPENFGQGIGEDDFSFFIDDYEEFLQSRQGISQDFGFEYGLVQLDRNSSDIFGYVQYVLEDTPADEAGLTRGNIFTGINGTALTVNNFRSLLANNPIELNLAESIGGEITETGETVTVNATQIQENPIYLSKVIDTGTSKVGYLLYNSFQTNSHQDLNDVFGNFMSEGIDELVLDLRYNGGGAVITSATLSSMISGLGESETFAEYTFNEKRSQQGTKVPFQDDLRIYNEAGEETDQITMNKLSSLDRLFVLTGFSTASASESVINGLMPFMEVAYIGRQTVGKDDASLTLYDAPAPYTDREQANPSHEYAIQPIILKIRNTNGQSNGEGFLPEGDNFIRELDYLDNLPPLGDVNDPLLARALELISGEPVAKQLAAPVPYRGDIFKDSRDLEQFGKDMYILPGEAKDLGLTPSQ</sequence>
<feature type="domain" description="Tail specific protease" evidence="2">
    <location>
        <begin position="229"/>
        <end position="375"/>
    </location>
</feature>
<dbReference type="Gene3D" id="3.30.750.170">
    <property type="match status" value="1"/>
</dbReference>
<protein>
    <submittedName>
        <fullName evidence="4">S41 family peptidase</fullName>
    </submittedName>
</protein>
<dbReference type="CDD" id="cd07561">
    <property type="entry name" value="Peptidase_S41_CPP_like"/>
    <property type="match status" value="1"/>
</dbReference>
<dbReference type="RefSeq" id="WP_237855081.1">
    <property type="nucleotide sequence ID" value="NZ_JAKLWS010000020.1"/>
</dbReference>
<organism evidence="4 5">
    <name type="scientific">Rhodohalobacter sulfatireducens</name>
    <dbReference type="NCBI Taxonomy" id="2911366"/>
    <lineage>
        <taxon>Bacteria</taxon>
        <taxon>Pseudomonadati</taxon>
        <taxon>Balneolota</taxon>
        <taxon>Balneolia</taxon>
        <taxon>Balneolales</taxon>
        <taxon>Balneolaceae</taxon>
        <taxon>Rhodohalobacter</taxon>
    </lineage>
</organism>
<gene>
    <name evidence="4" type="ORF">L6773_14165</name>
</gene>
<evidence type="ECO:0000256" key="1">
    <source>
        <dbReference type="SAM" id="SignalP"/>
    </source>
</evidence>
<feature type="chain" id="PRO_5046623714" evidence="1">
    <location>
        <begin position="21"/>
        <end position="504"/>
    </location>
</feature>
<dbReference type="Gene3D" id="2.30.42.10">
    <property type="match status" value="1"/>
</dbReference>
<name>A0ABS9KFU1_9BACT</name>
<dbReference type="SUPFAM" id="SSF50156">
    <property type="entry name" value="PDZ domain-like"/>
    <property type="match status" value="1"/>
</dbReference>
<keyword evidence="1" id="KW-0732">Signal</keyword>
<dbReference type="InterPro" id="IPR041613">
    <property type="entry name" value="Pept_S41_N"/>
</dbReference>
<proteinExistence type="predicted"/>
<dbReference type="Proteomes" id="UP001165366">
    <property type="component" value="Unassembled WGS sequence"/>
</dbReference>